<dbReference type="Pfam" id="PF07786">
    <property type="entry name" value="HGSNAT_cat"/>
    <property type="match status" value="1"/>
</dbReference>
<proteinExistence type="predicted"/>
<feature type="transmembrane region" description="Helical" evidence="1">
    <location>
        <begin position="301"/>
        <end position="320"/>
    </location>
</feature>
<keyword evidence="1" id="KW-0472">Membrane</keyword>
<dbReference type="InterPro" id="IPR012429">
    <property type="entry name" value="HGSNAT_cat"/>
</dbReference>
<dbReference type="KEGG" id="aef:GEV26_05605"/>
<feature type="transmembrane region" description="Helical" evidence="1">
    <location>
        <begin position="20"/>
        <end position="39"/>
    </location>
</feature>
<dbReference type="InterPro" id="IPR052529">
    <property type="entry name" value="Bact_Transport_Assoc"/>
</dbReference>
<dbReference type="AlphaFoldDB" id="A0A5Q2MIK4"/>
<evidence type="ECO:0000313" key="5">
    <source>
        <dbReference type="Proteomes" id="UP000392064"/>
    </source>
</evidence>
<feature type="transmembrane region" description="Helical" evidence="1">
    <location>
        <begin position="269"/>
        <end position="289"/>
    </location>
</feature>
<evidence type="ECO:0000256" key="1">
    <source>
        <dbReference type="SAM" id="Phobius"/>
    </source>
</evidence>
<feature type="transmembrane region" description="Helical" evidence="1">
    <location>
        <begin position="175"/>
        <end position="196"/>
    </location>
</feature>
<name>A0A5Q2MIK4_9ACTN</name>
<feature type="transmembrane region" description="Helical" evidence="1">
    <location>
        <begin position="129"/>
        <end position="155"/>
    </location>
</feature>
<feature type="transmembrane region" description="Helical" evidence="1">
    <location>
        <begin position="45"/>
        <end position="68"/>
    </location>
</feature>
<feature type="domain" description="DUF418" evidence="2">
    <location>
        <begin position="258"/>
        <end position="371"/>
    </location>
</feature>
<keyword evidence="1" id="KW-1133">Transmembrane helix</keyword>
<dbReference type="Pfam" id="PF04235">
    <property type="entry name" value="DUF418"/>
    <property type="match status" value="1"/>
</dbReference>
<feature type="transmembrane region" description="Helical" evidence="1">
    <location>
        <begin position="208"/>
        <end position="229"/>
    </location>
</feature>
<dbReference type="RefSeq" id="WP_153652147.1">
    <property type="nucleotide sequence ID" value="NZ_CP045737.1"/>
</dbReference>
<dbReference type="InterPro" id="IPR007349">
    <property type="entry name" value="DUF418"/>
</dbReference>
<evidence type="ECO:0000259" key="2">
    <source>
        <dbReference type="Pfam" id="PF04235"/>
    </source>
</evidence>
<protein>
    <submittedName>
        <fullName evidence="4">DUF1624 domain-containing protein</fullName>
    </submittedName>
</protein>
<keyword evidence="5" id="KW-1185">Reference proteome</keyword>
<dbReference type="Proteomes" id="UP000392064">
    <property type="component" value="Chromosome"/>
</dbReference>
<sequence>MAVATEPRVLAPSRVEAVDVARGVALIGMMLAHLGPVWSGTDPPLGQMIAGGRAAPLFALLAGVSLTLVQRRDPDGVGSVRATVVRGILLVALGLSLGAVEDMPVLIILAFYGLLIVAALPFRRLPTPWLAAVAVSWTLLSGFLVVGAEVLHAPVDAGQAEASDLQHPLSLLRELTVFGAYPALAWFSYVLVGLLVGRLDLRRAAVAWRLVVVGAALTAATLAAGWFLVRAGALDDPLGLGWRSLFAGRHRQAEWNDLLQVGEHTSTPLNLLSATGSALLVIGLCALAVRVPWARVVLTPLRAAGMMTLSLYTVHVLWFWRLASTRDDTLGPREGGYDDWLLQVVVLCLAAVAWQRWIGRGPLEWLIRVASVRGTTRQ</sequence>
<feature type="transmembrane region" description="Helical" evidence="1">
    <location>
        <begin position="105"/>
        <end position="122"/>
    </location>
</feature>
<feature type="transmembrane region" description="Helical" evidence="1">
    <location>
        <begin position="340"/>
        <end position="358"/>
    </location>
</feature>
<accession>A0A5Q2MIK4</accession>
<dbReference type="EMBL" id="CP045737">
    <property type="protein sequence ID" value="QGG40876.1"/>
    <property type="molecule type" value="Genomic_DNA"/>
</dbReference>
<feature type="transmembrane region" description="Helical" evidence="1">
    <location>
        <begin position="80"/>
        <end position="99"/>
    </location>
</feature>
<evidence type="ECO:0000313" key="4">
    <source>
        <dbReference type="EMBL" id="QGG40876.1"/>
    </source>
</evidence>
<evidence type="ECO:0000259" key="3">
    <source>
        <dbReference type="Pfam" id="PF07786"/>
    </source>
</evidence>
<dbReference type="PANTHER" id="PTHR30590">
    <property type="entry name" value="INNER MEMBRANE PROTEIN"/>
    <property type="match status" value="1"/>
</dbReference>
<dbReference type="PANTHER" id="PTHR30590:SF3">
    <property type="entry name" value="HYPOTHETICAL MEMBRANE SPANNING PROTEIN"/>
    <property type="match status" value="1"/>
</dbReference>
<organism evidence="4 5">
    <name type="scientific">Aeromicrobium yanjiei</name>
    <dbReference type="NCBI Taxonomy" id="2662028"/>
    <lineage>
        <taxon>Bacteria</taxon>
        <taxon>Bacillati</taxon>
        <taxon>Actinomycetota</taxon>
        <taxon>Actinomycetes</taxon>
        <taxon>Propionibacteriales</taxon>
        <taxon>Nocardioidaceae</taxon>
        <taxon>Aeromicrobium</taxon>
    </lineage>
</organism>
<feature type="domain" description="Heparan-alpha-glucosaminide N-acetyltransferase catalytic" evidence="3">
    <location>
        <begin position="14"/>
        <end position="203"/>
    </location>
</feature>
<keyword evidence="1" id="KW-0812">Transmembrane</keyword>
<reference evidence="4 5" key="1">
    <citation type="submission" date="2019-11" db="EMBL/GenBank/DDBJ databases">
        <authorList>
            <person name="Li J."/>
        </authorList>
    </citation>
    <scope>NUCLEOTIDE SEQUENCE [LARGE SCALE GENOMIC DNA]</scope>
    <source>
        <strain evidence="4 5">MF47</strain>
    </source>
</reference>
<gene>
    <name evidence="4" type="ORF">GEV26_05605</name>
</gene>